<accession>A0A0A9ATY9</accession>
<organism evidence="1">
    <name type="scientific">Arundo donax</name>
    <name type="common">Giant reed</name>
    <name type="synonym">Donax arundinaceus</name>
    <dbReference type="NCBI Taxonomy" id="35708"/>
    <lineage>
        <taxon>Eukaryota</taxon>
        <taxon>Viridiplantae</taxon>
        <taxon>Streptophyta</taxon>
        <taxon>Embryophyta</taxon>
        <taxon>Tracheophyta</taxon>
        <taxon>Spermatophyta</taxon>
        <taxon>Magnoliopsida</taxon>
        <taxon>Liliopsida</taxon>
        <taxon>Poales</taxon>
        <taxon>Poaceae</taxon>
        <taxon>PACMAD clade</taxon>
        <taxon>Arundinoideae</taxon>
        <taxon>Arundineae</taxon>
        <taxon>Arundo</taxon>
    </lineage>
</organism>
<proteinExistence type="predicted"/>
<sequence length="14" mass="1707">MYPACKQYLLVSQY</sequence>
<reference evidence="1" key="1">
    <citation type="submission" date="2014-09" db="EMBL/GenBank/DDBJ databases">
        <authorList>
            <person name="Magalhaes I.L.F."/>
            <person name="Oliveira U."/>
            <person name="Santos F.R."/>
            <person name="Vidigal T.H.D.A."/>
            <person name="Brescovit A.D."/>
            <person name="Santos A.J."/>
        </authorList>
    </citation>
    <scope>NUCLEOTIDE SEQUENCE</scope>
    <source>
        <tissue evidence="1">Shoot tissue taken approximately 20 cm above the soil surface</tissue>
    </source>
</reference>
<evidence type="ECO:0000313" key="1">
    <source>
        <dbReference type="EMBL" id="JAD54576.1"/>
    </source>
</evidence>
<dbReference type="EMBL" id="GBRH01243319">
    <property type="protein sequence ID" value="JAD54576.1"/>
    <property type="molecule type" value="Transcribed_RNA"/>
</dbReference>
<name>A0A0A9ATY9_ARUDO</name>
<reference evidence="1" key="2">
    <citation type="journal article" date="2015" name="Data Brief">
        <title>Shoot transcriptome of the giant reed, Arundo donax.</title>
        <authorList>
            <person name="Barrero R.A."/>
            <person name="Guerrero F.D."/>
            <person name="Moolhuijzen P."/>
            <person name="Goolsby J.A."/>
            <person name="Tidwell J."/>
            <person name="Bellgard S.E."/>
            <person name="Bellgard M.I."/>
        </authorList>
    </citation>
    <scope>NUCLEOTIDE SEQUENCE</scope>
    <source>
        <tissue evidence="1">Shoot tissue taken approximately 20 cm above the soil surface</tissue>
    </source>
</reference>
<protein>
    <submittedName>
        <fullName evidence="1">Uncharacterized protein</fullName>
    </submittedName>
</protein>